<gene>
    <name evidence="1" type="ORF">OTERR_13040</name>
</gene>
<evidence type="ECO:0000313" key="2">
    <source>
        <dbReference type="Proteomes" id="UP000323671"/>
    </source>
</evidence>
<reference evidence="1 2" key="1">
    <citation type="submission" date="2017-07" db="EMBL/GenBank/DDBJ databases">
        <title>Complete genome sequence of Oryzomicrobium terrae TPP412.</title>
        <authorList>
            <person name="Chiu L.-W."/>
            <person name="Lo K.-J."/>
            <person name="Tsai Y.-M."/>
            <person name="Lin S.-S."/>
            <person name="Kuo C.-H."/>
            <person name="Liu C.-T."/>
        </authorList>
    </citation>
    <scope>NUCLEOTIDE SEQUENCE [LARGE SCALE GENOMIC DNA]</scope>
    <source>
        <strain evidence="1 2">TPP412</strain>
    </source>
</reference>
<name>A0A5C1E787_9RHOO</name>
<dbReference type="AlphaFoldDB" id="A0A5C1E787"/>
<protein>
    <submittedName>
        <fullName evidence="1">Uncharacterized protein</fullName>
    </submittedName>
</protein>
<dbReference type="RefSeq" id="WP_149425224.1">
    <property type="nucleotide sequence ID" value="NZ_CP022579.1"/>
</dbReference>
<sequence>MSWDDLFPSRFGGINKAEERSMLAPIDTTGFRTIQRINADGSTTLIKTRGGAISIVHERIEAAVESMLCFFYSWALYLGGNYSPTPQAPTSTRSSTVKRLVVADGVLDFWQSKTTSITGVERAKYAKVITYEGQDVAEMWHPGGRDNNFYFPGILDGGTFYAGTTMHGKISSRLSNVSGLDIVTDDGSTFAFPNLQHISLPYTYLAKLSKDGQALPAPGTVPGRSVKPYAVLFGEMRSYDLPSGLRLNNTQPYEAEDGERFSITVNAYTGTTDLSSVTSGAISLNIRAERTRPRANYPEGEGILNVSLPFSRWTDSLNRYCTWHVTSSPDGKKACVILFGIPTNPMPGPSLDVRMSQEAFGIWEVTFAGGSRTELPTATVRTVSSAADYSDTKSWAPGLCIGYYANTWLPSAYWDTNYNAYVSLMWTGGGGVRQPDGSYRYKAGYVSPVTPKQILLDVGQRTRRYPVFAGYDAANNLQVMTCELIDAVEGDSTQTTNFDQDHTCEWVVSAAGATTWIKRLPDLSWTVNYERRASRTIRILRNNEKVAEHVDRWGEVATTWWTATSLGYGWVLHENEGVVWANEPTTKPTLMASNNVVLLAHRDVVTLNGHLVSLPAEPARDKKNRFWVSWHPVTDQYTTVPGETWC</sequence>
<accession>A0A5C1E787</accession>
<keyword evidence="2" id="KW-1185">Reference proteome</keyword>
<evidence type="ECO:0000313" key="1">
    <source>
        <dbReference type="EMBL" id="QEL64780.1"/>
    </source>
</evidence>
<proteinExistence type="predicted"/>
<dbReference type="Proteomes" id="UP000323671">
    <property type="component" value="Chromosome"/>
</dbReference>
<dbReference type="KEGG" id="otr:OTERR_13040"/>
<dbReference type="EMBL" id="CP022579">
    <property type="protein sequence ID" value="QEL64780.1"/>
    <property type="molecule type" value="Genomic_DNA"/>
</dbReference>
<organism evidence="1 2">
    <name type="scientific">Oryzomicrobium terrae</name>
    <dbReference type="NCBI Taxonomy" id="1735038"/>
    <lineage>
        <taxon>Bacteria</taxon>
        <taxon>Pseudomonadati</taxon>
        <taxon>Pseudomonadota</taxon>
        <taxon>Betaproteobacteria</taxon>
        <taxon>Rhodocyclales</taxon>
        <taxon>Rhodocyclaceae</taxon>
        <taxon>Oryzomicrobium</taxon>
    </lineage>
</organism>